<dbReference type="NCBIfam" id="TIGR03319">
    <property type="entry name" value="RNase_Y"/>
    <property type="match status" value="1"/>
</dbReference>
<keyword evidence="2" id="KW-0255">Endonuclease</keyword>
<sequence>MLIVTVAIVAAAISFASGALVRKIMVESKANAAKQDAHKLLEQTKKEAESKKKEILIEAKDQAYSLRSEAEKDQRQRRQEISKLEKRLSQREDDVSAKLSKLSAKEKEASQYQERVKKKESELNVLFEEQKTKLEQVASLSVQEAKDILMNKVEDEARRDVAIMIRDIEAEAKEEADKKARNIITLAIQRCAADQVAETTVSVVPIPSEDIKGRIIGREGRNIRTFENLSGINLIIDDTPEAVILSGFDPVRREIARITLEKLITDGRIQPARIEEMYNKTKKEVEVEIKKAGERAAIDTDIRGIHPELLRVLGRLKYRTSYGQNVLQHSVEVAALASTMANELGIDGQMAKRAGLLHDLGKAIDHEVEGPHAEIGADLAKRFKENSLVLNAIAAHHEAVEPESIEAILVKASDAISGARPGARRENLESYIKRLENLEQLAESHKGVAKCFAVQAGREIRVMVNPEEVNDAESALLAREISKKIEEELEYPGQIKVIIIRESRNIEYAK</sequence>
<dbReference type="InterPro" id="IPR004087">
    <property type="entry name" value="KH_dom"/>
</dbReference>
<evidence type="ECO:0000256" key="1">
    <source>
        <dbReference type="ARBA" id="ARBA00022722"/>
    </source>
</evidence>
<dbReference type="CDD" id="cd00077">
    <property type="entry name" value="HDc"/>
    <property type="match status" value="1"/>
</dbReference>
<dbReference type="InterPro" id="IPR036612">
    <property type="entry name" value="KH_dom_type_1_sf"/>
</dbReference>
<gene>
    <name evidence="7" type="ORF">LCGC14_1078090</name>
</gene>
<dbReference type="Pfam" id="PF12072">
    <property type="entry name" value="RNase_Y_N"/>
    <property type="match status" value="1"/>
</dbReference>
<evidence type="ECO:0000259" key="6">
    <source>
        <dbReference type="PROSITE" id="PS51831"/>
    </source>
</evidence>
<dbReference type="InterPro" id="IPR022711">
    <property type="entry name" value="RNase_Y_N"/>
</dbReference>
<proteinExistence type="inferred from homology"/>
<protein>
    <recommendedName>
        <fullName evidence="6">HD domain-containing protein</fullName>
    </recommendedName>
</protein>
<keyword evidence="1" id="KW-0540">Nuclease</keyword>
<comment type="caution">
    <text evidence="7">The sequence shown here is derived from an EMBL/GenBank/DDBJ whole genome shotgun (WGS) entry which is preliminary data.</text>
</comment>
<dbReference type="GO" id="GO:0004519">
    <property type="term" value="F:endonuclease activity"/>
    <property type="evidence" value="ECO:0007669"/>
    <property type="project" value="UniProtKB-KW"/>
</dbReference>
<dbReference type="Gene3D" id="3.30.1370.10">
    <property type="entry name" value="K Homology domain, type 1"/>
    <property type="match status" value="1"/>
</dbReference>
<keyword evidence="3" id="KW-0378">Hydrolase</keyword>
<dbReference type="EMBL" id="LAZR01004701">
    <property type="protein sequence ID" value="KKN06352.1"/>
    <property type="molecule type" value="Genomic_DNA"/>
</dbReference>
<dbReference type="NCBIfam" id="TIGR00277">
    <property type="entry name" value="HDIG"/>
    <property type="match status" value="1"/>
</dbReference>
<accession>A0A0F9N3N2</accession>
<evidence type="ECO:0000256" key="4">
    <source>
        <dbReference type="ARBA" id="ARBA00022884"/>
    </source>
</evidence>
<reference evidence="7" key="1">
    <citation type="journal article" date="2015" name="Nature">
        <title>Complex archaea that bridge the gap between prokaryotes and eukaryotes.</title>
        <authorList>
            <person name="Spang A."/>
            <person name="Saw J.H."/>
            <person name="Jorgensen S.L."/>
            <person name="Zaremba-Niedzwiedzka K."/>
            <person name="Martijn J."/>
            <person name="Lind A.E."/>
            <person name="van Eijk R."/>
            <person name="Schleper C."/>
            <person name="Guy L."/>
            <person name="Ettema T.J."/>
        </authorList>
    </citation>
    <scope>NUCLEOTIDE SEQUENCE</scope>
</reference>
<dbReference type="FunFam" id="1.10.3210.10:FF:000022">
    <property type="entry name" value="Ribonuclease Y"/>
    <property type="match status" value="1"/>
</dbReference>
<name>A0A0F9N3N2_9ZZZZ</name>
<feature type="domain" description="HD" evidence="6">
    <location>
        <begin position="326"/>
        <end position="419"/>
    </location>
</feature>
<dbReference type="InterPro" id="IPR006674">
    <property type="entry name" value="HD_domain"/>
</dbReference>
<dbReference type="Gene3D" id="1.10.3210.10">
    <property type="entry name" value="Hypothetical protein af1432"/>
    <property type="match status" value="1"/>
</dbReference>
<dbReference type="PROSITE" id="PS51831">
    <property type="entry name" value="HD"/>
    <property type="match status" value="1"/>
</dbReference>
<dbReference type="InterPro" id="IPR003607">
    <property type="entry name" value="HD/PDEase_dom"/>
</dbReference>
<dbReference type="InterPro" id="IPR017705">
    <property type="entry name" value="Ribonuclease_Y"/>
</dbReference>
<dbReference type="InterPro" id="IPR004088">
    <property type="entry name" value="KH_dom_type_1"/>
</dbReference>
<dbReference type="Pfam" id="PF01966">
    <property type="entry name" value="HD"/>
    <property type="match status" value="1"/>
</dbReference>
<dbReference type="GO" id="GO:0016787">
    <property type="term" value="F:hydrolase activity"/>
    <property type="evidence" value="ECO:0007669"/>
    <property type="project" value="UniProtKB-KW"/>
</dbReference>
<dbReference type="GO" id="GO:0016020">
    <property type="term" value="C:membrane"/>
    <property type="evidence" value="ECO:0007669"/>
    <property type="project" value="InterPro"/>
</dbReference>
<dbReference type="AlphaFoldDB" id="A0A0F9N3N2"/>
<dbReference type="GO" id="GO:0006402">
    <property type="term" value="P:mRNA catabolic process"/>
    <property type="evidence" value="ECO:0007669"/>
    <property type="project" value="InterPro"/>
</dbReference>
<dbReference type="SUPFAM" id="SSF54791">
    <property type="entry name" value="Eukaryotic type KH-domain (KH-domain type I)"/>
    <property type="match status" value="1"/>
</dbReference>
<dbReference type="SMART" id="SM00471">
    <property type="entry name" value="HDc"/>
    <property type="match status" value="1"/>
</dbReference>
<evidence type="ECO:0000256" key="3">
    <source>
        <dbReference type="ARBA" id="ARBA00022801"/>
    </source>
</evidence>
<evidence type="ECO:0000313" key="7">
    <source>
        <dbReference type="EMBL" id="KKN06352.1"/>
    </source>
</evidence>
<dbReference type="PANTHER" id="PTHR12826">
    <property type="entry name" value="RIBONUCLEASE Y"/>
    <property type="match status" value="1"/>
</dbReference>
<evidence type="ECO:0000256" key="5">
    <source>
        <dbReference type="SAM" id="Coils"/>
    </source>
</evidence>
<keyword evidence="4" id="KW-0694">RNA-binding</keyword>
<dbReference type="SUPFAM" id="SSF109604">
    <property type="entry name" value="HD-domain/PDEase-like"/>
    <property type="match status" value="1"/>
</dbReference>
<dbReference type="InterPro" id="IPR006675">
    <property type="entry name" value="HDIG_dom"/>
</dbReference>
<dbReference type="SMART" id="SM00322">
    <property type="entry name" value="KH"/>
    <property type="match status" value="1"/>
</dbReference>
<organism evidence="7">
    <name type="scientific">marine sediment metagenome</name>
    <dbReference type="NCBI Taxonomy" id="412755"/>
    <lineage>
        <taxon>unclassified sequences</taxon>
        <taxon>metagenomes</taxon>
        <taxon>ecological metagenomes</taxon>
    </lineage>
</organism>
<dbReference type="GO" id="GO:0003723">
    <property type="term" value="F:RNA binding"/>
    <property type="evidence" value="ECO:0007669"/>
    <property type="project" value="UniProtKB-KW"/>
</dbReference>
<dbReference type="CDD" id="cd22431">
    <property type="entry name" value="KH-I_RNaseY"/>
    <property type="match status" value="1"/>
</dbReference>
<dbReference type="Pfam" id="PF00013">
    <property type="entry name" value="KH_1"/>
    <property type="match status" value="1"/>
</dbReference>
<dbReference type="PANTHER" id="PTHR12826:SF15">
    <property type="entry name" value="RIBONUCLEASE Y"/>
    <property type="match status" value="1"/>
</dbReference>
<feature type="coiled-coil region" evidence="5">
    <location>
        <begin position="31"/>
        <end position="129"/>
    </location>
</feature>
<evidence type="ECO:0000256" key="2">
    <source>
        <dbReference type="ARBA" id="ARBA00022759"/>
    </source>
</evidence>
<keyword evidence="5" id="KW-0175">Coiled coil</keyword>
<dbReference type="PROSITE" id="PS50084">
    <property type="entry name" value="KH_TYPE_1"/>
    <property type="match status" value="1"/>
</dbReference>
<dbReference type="HAMAP" id="MF_00335">
    <property type="entry name" value="RNase_Y"/>
    <property type="match status" value="1"/>
</dbReference>